<accession>A0AB37D1H2</accession>
<evidence type="ECO:0000259" key="2">
    <source>
        <dbReference type="Pfam" id="PF04230"/>
    </source>
</evidence>
<name>A0AB37D1H2_TETHA</name>
<feature type="domain" description="Polysaccharide pyruvyl transferase" evidence="2">
    <location>
        <begin position="33"/>
        <end position="300"/>
    </location>
</feature>
<dbReference type="EMBL" id="CP046246">
    <property type="protein sequence ID" value="QGP75718.1"/>
    <property type="molecule type" value="Genomic_DNA"/>
</dbReference>
<proteinExistence type="predicted"/>
<dbReference type="Proteomes" id="UP000427886">
    <property type="component" value="Chromosome"/>
</dbReference>
<reference evidence="3 4" key="1">
    <citation type="submission" date="2019-11" db="EMBL/GenBank/DDBJ databases">
        <authorList>
            <person name="Kim E."/>
            <person name="Lee J."/>
            <person name="Jeon K."/>
            <person name="Lee Y."/>
        </authorList>
    </citation>
    <scope>NUCLEOTIDE SEQUENCE [LARGE SCALE GENOMIC DNA]</scope>
    <source>
        <strain evidence="3 4">YJ1</strain>
    </source>
</reference>
<evidence type="ECO:0000313" key="3">
    <source>
        <dbReference type="EMBL" id="QGP75718.1"/>
    </source>
</evidence>
<evidence type="ECO:0000256" key="1">
    <source>
        <dbReference type="SAM" id="Coils"/>
    </source>
</evidence>
<dbReference type="KEGG" id="tey:GLW17_02090"/>
<dbReference type="GO" id="GO:0016740">
    <property type="term" value="F:transferase activity"/>
    <property type="evidence" value="ECO:0007669"/>
    <property type="project" value="UniProtKB-KW"/>
</dbReference>
<protein>
    <submittedName>
        <fullName evidence="3">Polysaccharide pyruvyl transferase family protein</fullName>
    </submittedName>
</protein>
<dbReference type="InterPro" id="IPR007345">
    <property type="entry name" value="Polysacch_pyruvyl_Trfase"/>
</dbReference>
<evidence type="ECO:0000313" key="4">
    <source>
        <dbReference type="Proteomes" id="UP000427886"/>
    </source>
</evidence>
<gene>
    <name evidence="3" type="ORF">GLW17_02090</name>
</gene>
<organism evidence="3 4">
    <name type="scientific">Tetragenococcus halophilus</name>
    <name type="common">Pediococcus halophilus</name>
    <dbReference type="NCBI Taxonomy" id="51669"/>
    <lineage>
        <taxon>Bacteria</taxon>
        <taxon>Bacillati</taxon>
        <taxon>Bacillota</taxon>
        <taxon>Bacilli</taxon>
        <taxon>Lactobacillales</taxon>
        <taxon>Enterococcaceae</taxon>
        <taxon>Tetragenococcus</taxon>
    </lineage>
</organism>
<dbReference type="RefSeq" id="WP_155224241.1">
    <property type="nucleotide sequence ID" value="NZ_CP046246.1"/>
</dbReference>
<dbReference type="Pfam" id="PF04230">
    <property type="entry name" value="PS_pyruv_trans"/>
    <property type="match status" value="1"/>
</dbReference>
<sequence>MVKKYLMRSGIAPTDVKTAEDMVINTRIGGNVGNLIYAFSVYRNLTTDDVEITPDNYRINENDAEKINKTYDAYIIPLADAFREPFVKQLKGYTKLFKKLKIPIIVIGVGLKAPFEPNLKEGFPFDKEVKEFVKAVLEHSTTIGVRGQITADYLTSLGFKEGKDHIVIGCPSMYSFGPDLNIRDTTITKDSLIALNGSKLSPDNVLKFMERSSVEYPNYYFIPQWQKELKMTYLGNEKLKKNTEHYPVNITHKFYKEDRVRFPINAKSWIDFLKKSDLAVGSRLHGNITATIAGTPSLLIPKDARMRELTDYHNLTHVWANKITDDTTLSSLIEKVDFHAPEKVQKENFERFLQFLELNELDHIYRYDKPAPLDTVLEEMKLPELIRPINRLEINELADRLQGYEKRRADGLKRVKDKNKQYETNERKDKKKIKDLEKQNEDLKNALNKEESSFMHKVGNVFRKIDIK</sequence>
<feature type="coiled-coil region" evidence="1">
    <location>
        <begin position="412"/>
        <end position="453"/>
    </location>
</feature>
<keyword evidence="1" id="KW-0175">Coiled coil</keyword>
<keyword evidence="3" id="KW-0808">Transferase</keyword>
<dbReference type="AlphaFoldDB" id="A0AB37D1H2"/>